<dbReference type="PANTHER" id="PTHR30086">
    <property type="entry name" value="ARGININE EXPORTER PROTEIN ARGO"/>
    <property type="match status" value="1"/>
</dbReference>
<keyword evidence="8" id="KW-1185">Reference proteome</keyword>
<reference evidence="7 8" key="1">
    <citation type="submission" date="2015-02" db="EMBL/GenBank/DDBJ databases">
        <title>Draft genome sequences of ten Microbacterium spp. with emphasis on heavy metal contaminated environments.</title>
        <authorList>
            <person name="Corretto E."/>
        </authorList>
    </citation>
    <scope>NUCLEOTIDE SEQUENCE [LARGE SCALE GENOMIC DNA]</scope>
    <source>
        <strain evidence="7 8">DSM 12510</strain>
    </source>
</reference>
<feature type="transmembrane region" description="Helical" evidence="6">
    <location>
        <begin position="161"/>
        <end position="184"/>
    </location>
</feature>
<evidence type="ECO:0000256" key="1">
    <source>
        <dbReference type="ARBA" id="ARBA00004651"/>
    </source>
</evidence>
<keyword evidence="4 6" id="KW-1133">Transmembrane helix</keyword>
<dbReference type="Proteomes" id="UP000033956">
    <property type="component" value="Unassembled WGS sequence"/>
</dbReference>
<dbReference type="AlphaFoldDB" id="A0A0M2H802"/>
<evidence type="ECO:0000256" key="5">
    <source>
        <dbReference type="ARBA" id="ARBA00023136"/>
    </source>
</evidence>
<evidence type="ECO:0000256" key="2">
    <source>
        <dbReference type="ARBA" id="ARBA00022475"/>
    </source>
</evidence>
<evidence type="ECO:0000256" key="4">
    <source>
        <dbReference type="ARBA" id="ARBA00022989"/>
    </source>
</evidence>
<comment type="caution">
    <text evidence="7">The sequence shown here is derived from an EMBL/GenBank/DDBJ whole genome shotgun (WGS) entry which is preliminary data.</text>
</comment>
<dbReference type="InterPro" id="IPR001123">
    <property type="entry name" value="LeuE-type"/>
</dbReference>
<keyword evidence="3 6" id="KW-0812">Transmembrane</keyword>
<protein>
    <submittedName>
        <fullName evidence="7">Homoserine/homoserine lactone efflux protein</fullName>
    </submittedName>
</protein>
<dbReference type="EMBL" id="JYIZ01000047">
    <property type="protein sequence ID" value="KJL40111.1"/>
    <property type="molecule type" value="Genomic_DNA"/>
</dbReference>
<feature type="transmembrane region" description="Helical" evidence="6">
    <location>
        <begin position="76"/>
        <end position="97"/>
    </location>
</feature>
<feature type="transmembrane region" description="Helical" evidence="6">
    <location>
        <begin position="196"/>
        <end position="216"/>
    </location>
</feature>
<dbReference type="STRING" id="92835.RS81_01701"/>
<sequence>MPRRSDYRRAVVPPENLLAFTLAALVLIVIPGPSVLFTIGRALALGRTGGLLSVLGNALGLLPIILLVALGVGGVVAQSVVLFAIVRIAGAGYLMFLGVQAIRHRHRAATASASVAPRSHRRQLAEGFTVGVTNPKTIAFFVAVLPQFVDLDAGAVPLQMIELGLVFFVIALISDGAWALAAAAARTWFGRSPKRIATLSAVGGGMMIGLGGVLLVTGSKH</sequence>
<feature type="transmembrane region" description="Helical" evidence="6">
    <location>
        <begin position="51"/>
        <end position="70"/>
    </location>
</feature>
<name>A0A0M2H802_9MICO</name>
<keyword evidence="2" id="KW-1003">Cell membrane</keyword>
<evidence type="ECO:0000313" key="8">
    <source>
        <dbReference type="Proteomes" id="UP000033956"/>
    </source>
</evidence>
<dbReference type="PANTHER" id="PTHR30086:SF20">
    <property type="entry name" value="ARGININE EXPORTER PROTEIN ARGO-RELATED"/>
    <property type="match status" value="1"/>
</dbReference>
<dbReference type="PATRIC" id="fig|92835.4.peg.1720"/>
<dbReference type="PIRSF" id="PIRSF006324">
    <property type="entry name" value="LeuE"/>
    <property type="match status" value="1"/>
</dbReference>
<gene>
    <name evidence="7" type="primary">rhtB</name>
    <name evidence="7" type="ORF">RS81_01701</name>
</gene>
<dbReference type="GO" id="GO:0015171">
    <property type="term" value="F:amino acid transmembrane transporter activity"/>
    <property type="evidence" value="ECO:0007669"/>
    <property type="project" value="TreeGrafter"/>
</dbReference>
<evidence type="ECO:0000313" key="7">
    <source>
        <dbReference type="EMBL" id="KJL40111.1"/>
    </source>
</evidence>
<organism evidence="7 8">
    <name type="scientific">Microbacterium terrae</name>
    <dbReference type="NCBI Taxonomy" id="69369"/>
    <lineage>
        <taxon>Bacteria</taxon>
        <taxon>Bacillati</taxon>
        <taxon>Actinomycetota</taxon>
        <taxon>Actinomycetes</taxon>
        <taxon>Micrococcales</taxon>
        <taxon>Microbacteriaceae</taxon>
        <taxon>Microbacterium</taxon>
    </lineage>
</organism>
<evidence type="ECO:0000256" key="3">
    <source>
        <dbReference type="ARBA" id="ARBA00022692"/>
    </source>
</evidence>
<accession>A0A0M2H802</accession>
<feature type="transmembrane region" description="Helical" evidence="6">
    <location>
        <begin position="17"/>
        <end position="39"/>
    </location>
</feature>
<comment type="subcellular location">
    <subcellularLocation>
        <location evidence="1">Cell membrane</location>
        <topology evidence="1">Multi-pass membrane protein</topology>
    </subcellularLocation>
</comment>
<dbReference type="Pfam" id="PF01810">
    <property type="entry name" value="LysE"/>
    <property type="match status" value="1"/>
</dbReference>
<dbReference type="GO" id="GO:0005886">
    <property type="term" value="C:plasma membrane"/>
    <property type="evidence" value="ECO:0007669"/>
    <property type="project" value="UniProtKB-SubCell"/>
</dbReference>
<proteinExistence type="predicted"/>
<keyword evidence="5 6" id="KW-0472">Membrane</keyword>
<evidence type="ECO:0000256" key="6">
    <source>
        <dbReference type="SAM" id="Phobius"/>
    </source>
</evidence>